<dbReference type="Pfam" id="PF07707">
    <property type="entry name" value="BACK"/>
    <property type="match status" value="1"/>
</dbReference>
<protein>
    <recommendedName>
        <fullName evidence="4">BTB domain-containing protein</fullName>
    </recommendedName>
</protein>
<evidence type="ECO:0000256" key="2">
    <source>
        <dbReference type="ARBA" id="ARBA00022737"/>
    </source>
</evidence>
<keyword evidence="3" id="KW-1133">Transmembrane helix</keyword>
<keyword evidence="2" id="KW-0677">Repeat</keyword>
<keyword evidence="1" id="KW-0880">Kelch repeat</keyword>
<dbReference type="Gene3D" id="2.120.10.80">
    <property type="entry name" value="Kelch-type beta propeller"/>
    <property type="match status" value="1"/>
</dbReference>
<dbReference type="SUPFAM" id="SSF54695">
    <property type="entry name" value="POZ domain"/>
    <property type="match status" value="1"/>
</dbReference>
<evidence type="ECO:0000313" key="6">
    <source>
        <dbReference type="Proteomes" id="UP000663889"/>
    </source>
</evidence>
<dbReference type="Proteomes" id="UP000663889">
    <property type="component" value="Unassembled WGS sequence"/>
</dbReference>
<evidence type="ECO:0000256" key="3">
    <source>
        <dbReference type="SAM" id="Phobius"/>
    </source>
</evidence>
<proteinExistence type="predicted"/>
<feature type="transmembrane region" description="Helical" evidence="3">
    <location>
        <begin position="406"/>
        <end position="425"/>
    </location>
</feature>
<evidence type="ECO:0000313" key="5">
    <source>
        <dbReference type="EMBL" id="CAF1271172.1"/>
    </source>
</evidence>
<evidence type="ECO:0000259" key="4">
    <source>
        <dbReference type="PROSITE" id="PS50097"/>
    </source>
</evidence>
<dbReference type="SMART" id="SM00875">
    <property type="entry name" value="BACK"/>
    <property type="match status" value="1"/>
</dbReference>
<dbReference type="Gene3D" id="1.25.40.420">
    <property type="match status" value="1"/>
</dbReference>
<feature type="transmembrane region" description="Helical" evidence="3">
    <location>
        <begin position="437"/>
        <end position="455"/>
    </location>
</feature>
<dbReference type="SUPFAM" id="SSF117281">
    <property type="entry name" value="Kelch motif"/>
    <property type="match status" value="1"/>
</dbReference>
<dbReference type="FunFam" id="1.25.40.420:FF:000001">
    <property type="entry name" value="Kelch-like family member 12"/>
    <property type="match status" value="1"/>
</dbReference>
<dbReference type="Gene3D" id="3.30.710.10">
    <property type="entry name" value="Potassium Channel Kv1.1, Chain A"/>
    <property type="match status" value="1"/>
</dbReference>
<dbReference type="PROSITE" id="PS50097">
    <property type="entry name" value="BTB"/>
    <property type="match status" value="1"/>
</dbReference>
<feature type="transmembrane region" description="Helical" evidence="3">
    <location>
        <begin position="502"/>
        <end position="523"/>
    </location>
</feature>
<dbReference type="Pfam" id="PF00651">
    <property type="entry name" value="BTB"/>
    <property type="match status" value="1"/>
</dbReference>
<accession>A0A815BJF2</accession>
<organism evidence="5 6">
    <name type="scientific">Rotaria sordida</name>
    <dbReference type="NCBI Taxonomy" id="392033"/>
    <lineage>
        <taxon>Eukaryota</taxon>
        <taxon>Metazoa</taxon>
        <taxon>Spiralia</taxon>
        <taxon>Gnathifera</taxon>
        <taxon>Rotifera</taxon>
        <taxon>Eurotatoria</taxon>
        <taxon>Bdelloidea</taxon>
        <taxon>Philodinida</taxon>
        <taxon>Philodinidae</taxon>
        <taxon>Rotaria</taxon>
    </lineage>
</organism>
<dbReference type="InterPro" id="IPR015915">
    <property type="entry name" value="Kelch-typ_b-propeller"/>
</dbReference>
<reference evidence="5" key="1">
    <citation type="submission" date="2021-02" db="EMBL/GenBank/DDBJ databases">
        <authorList>
            <person name="Nowell W R."/>
        </authorList>
    </citation>
    <scope>NUCLEOTIDE SEQUENCE</scope>
</reference>
<dbReference type="AlphaFoldDB" id="A0A815BJF2"/>
<dbReference type="SMART" id="SM00612">
    <property type="entry name" value="Kelch"/>
    <property type="match status" value="1"/>
</dbReference>
<keyword evidence="3" id="KW-0472">Membrane</keyword>
<dbReference type="InterPro" id="IPR000210">
    <property type="entry name" value="BTB/POZ_dom"/>
</dbReference>
<feature type="transmembrane region" description="Helical" evidence="3">
    <location>
        <begin position="535"/>
        <end position="555"/>
    </location>
</feature>
<dbReference type="InterPro" id="IPR006652">
    <property type="entry name" value="Kelch_1"/>
</dbReference>
<gene>
    <name evidence="5" type="ORF">SEV965_LOCUS24759</name>
</gene>
<feature type="transmembrane region" description="Helical" evidence="3">
    <location>
        <begin position="589"/>
        <end position="610"/>
    </location>
</feature>
<dbReference type="Pfam" id="PF01344">
    <property type="entry name" value="Kelch_1"/>
    <property type="match status" value="1"/>
</dbReference>
<dbReference type="InterPro" id="IPR011705">
    <property type="entry name" value="BACK"/>
</dbReference>
<keyword evidence="3" id="KW-0812">Transmembrane</keyword>
<feature type="transmembrane region" description="Helical" evidence="3">
    <location>
        <begin position="467"/>
        <end position="490"/>
    </location>
</feature>
<evidence type="ECO:0000256" key="1">
    <source>
        <dbReference type="ARBA" id="ARBA00022441"/>
    </source>
</evidence>
<dbReference type="PANTHER" id="PTHR24412">
    <property type="entry name" value="KELCH PROTEIN"/>
    <property type="match status" value="1"/>
</dbReference>
<dbReference type="InterPro" id="IPR011333">
    <property type="entry name" value="SKP1/BTB/POZ_sf"/>
</dbReference>
<dbReference type="EMBL" id="CAJNOU010001933">
    <property type="protein sequence ID" value="CAF1271172.1"/>
    <property type="molecule type" value="Genomic_DNA"/>
</dbReference>
<feature type="transmembrane region" description="Helical" evidence="3">
    <location>
        <begin position="564"/>
        <end position="583"/>
    </location>
</feature>
<comment type="caution">
    <text evidence="5">The sequence shown here is derived from an EMBL/GenBank/DDBJ whole genome shotgun (WGS) entry which is preliminary data.</text>
</comment>
<feature type="domain" description="BTB" evidence="4">
    <location>
        <begin position="66"/>
        <end position="137"/>
    </location>
</feature>
<sequence>MLNEHSQQDNNQFNGLLSMNNLGEFDMGKYTMKVLTGSDCLYKLKTDRQARLMDAMAMYRKEERFCDVVLCVQGIRYPAHKIVLASVSSYFASMFGQPGHIEAFTTEDIDLTKLVPCPFTMNIILDFLYTSQVQLNDSCVMPILTCSIPLLLDDLIELCIAYLRDHLHASNCVGLLLYGKQYLCYPLIEAAENYIHNHFEEIVRHEEFLSLSFADLFSVIKNDEVKVECESSIYNAIMQWVRHDPLNRRAELTELLPCVRFEFLEPSFLRNIINCDDLAPADMKHCRDYLSNVHENLTSHRYCHLPPCRAPIKPLVIYCAGGYYNKSINTMECYFLETKTWKRCADLRVPRSGVGVVSLQMRVYVIGGRHNTKIMHSLSIRQSHSGSNSFSANSDDIASHELKSDIFLRVAMSLLPITAVLSYQIDAICQLQFRNMYAGLASTILHIFYFLQFYTNLKCNSKTITYIYTYLYHIIIWIFKIGGNIVYFLYHHREKNIFHQCIFALRIIQDTIFISFVCIYKIRSYDPLICVQHKALFSVISRLEIILAILVPIFAQENLIKRTVANISLFILYDFFSVYYHLFTLRLKWALWLFVVFITISVVNEWLYFVNHQWQLCDQISTGFEFLAECSCCLLILWQFKLPIIILSSD</sequence>
<name>A0A815BJF2_9BILA</name>
<dbReference type="PANTHER" id="PTHR24412:SF489">
    <property type="entry name" value="RING FINGER DOMAIN AND KELCH REPEAT-CONTAINING PROTEIN DDB_G0271372"/>
    <property type="match status" value="1"/>
</dbReference>
<dbReference type="SMART" id="SM00225">
    <property type="entry name" value="BTB"/>
    <property type="match status" value="1"/>
</dbReference>